<dbReference type="InterPro" id="IPR036291">
    <property type="entry name" value="NAD(P)-bd_dom_sf"/>
</dbReference>
<evidence type="ECO:0000256" key="1">
    <source>
        <dbReference type="ARBA" id="ARBA00038376"/>
    </source>
</evidence>
<comment type="caution">
    <text evidence="3">The sequence shown here is derived from an EMBL/GenBank/DDBJ whole genome shotgun (WGS) entry which is preliminary data.</text>
</comment>
<dbReference type="GO" id="GO:0004074">
    <property type="term" value="F:biliverdin reductase [NAD(P)H] activity"/>
    <property type="evidence" value="ECO:0007669"/>
    <property type="project" value="TreeGrafter"/>
</dbReference>
<dbReference type="InterPro" id="IPR051606">
    <property type="entry name" value="Polyketide_Oxido-like"/>
</dbReference>
<sequence>MAKTVAFLGASTGVGLSALKQTLAAGHQAVALCRTPSKLSAILPAESNPNLRIVEGNAHDIDAVCQILKKEDGSLVDEIVSTIGGKPVLSKLSIDDPNVCRKGMAVLLDALVRLRSQGVTGRPLIVAFSTTGMSRFGRDIPILMIPLYHVLLKVPHEDKRIMEDKLAESGEDFAIVRASLLVDGETEKAVRVGLEDPKNGRESDAIGYTISREDSGKWIAENLLLKREAKYLGKIATITN</sequence>
<organism evidence="3 4">
    <name type="scientific">Fusarium kuroshium</name>
    <dbReference type="NCBI Taxonomy" id="2010991"/>
    <lineage>
        <taxon>Eukaryota</taxon>
        <taxon>Fungi</taxon>
        <taxon>Dikarya</taxon>
        <taxon>Ascomycota</taxon>
        <taxon>Pezizomycotina</taxon>
        <taxon>Sordariomycetes</taxon>
        <taxon>Hypocreomycetidae</taxon>
        <taxon>Hypocreales</taxon>
        <taxon>Nectriaceae</taxon>
        <taxon>Fusarium</taxon>
        <taxon>Fusarium solani species complex</taxon>
    </lineage>
</organism>
<proteinExistence type="inferred from homology"/>
<dbReference type="OrthoDB" id="63935at2759"/>
<evidence type="ECO:0000259" key="2">
    <source>
        <dbReference type="Pfam" id="PF13460"/>
    </source>
</evidence>
<comment type="similarity">
    <text evidence="1">Belongs to the avfA family.</text>
</comment>
<feature type="domain" description="NAD(P)-binding" evidence="2">
    <location>
        <begin position="9"/>
        <end position="222"/>
    </location>
</feature>
<reference evidence="3 4" key="1">
    <citation type="submission" date="2017-06" db="EMBL/GenBank/DDBJ databases">
        <title>Comparative genomic analysis of Ambrosia Fusariam Clade fungi.</title>
        <authorList>
            <person name="Stajich J.E."/>
            <person name="Carrillo J."/>
            <person name="Kijimoto T."/>
            <person name="Eskalen A."/>
            <person name="O'Donnell K."/>
            <person name="Kasson M."/>
        </authorList>
    </citation>
    <scope>NUCLEOTIDE SEQUENCE [LARGE SCALE GENOMIC DNA]</scope>
    <source>
        <strain evidence="3">UCR3666</strain>
    </source>
</reference>
<dbReference type="SUPFAM" id="SSF51735">
    <property type="entry name" value="NAD(P)-binding Rossmann-fold domains"/>
    <property type="match status" value="1"/>
</dbReference>
<dbReference type="EMBL" id="NKUJ01000048">
    <property type="protein sequence ID" value="RMJ16394.1"/>
    <property type="molecule type" value="Genomic_DNA"/>
</dbReference>
<dbReference type="STRING" id="2010991.A0A3M2SFR4"/>
<evidence type="ECO:0000313" key="3">
    <source>
        <dbReference type="EMBL" id="RMJ16394.1"/>
    </source>
</evidence>
<gene>
    <name evidence="3" type="ORF">CDV36_003950</name>
</gene>
<dbReference type="AlphaFoldDB" id="A0A3M2SFR4"/>
<dbReference type="Proteomes" id="UP000277212">
    <property type="component" value="Unassembled WGS sequence"/>
</dbReference>
<protein>
    <recommendedName>
        <fullName evidence="2">NAD(P)-binding domain-containing protein</fullName>
    </recommendedName>
</protein>
<accession>A0A3M2SFR4</accession>
<dbReference type="PANTHER" id="PTHR43355">
    <property type="entry name" value="FLAVIN REDUCTASE (NADPH)"/>
    <property type="match status" value="1"/>
</dbReference>
<dbReference type="Pfam" id="PF13460">
    <property type="entry name" value="NAD_binding_10"/>
    <property type="match status" value="1"/>
</dbReference>
<dbReference type="InterPro" id="IPR016040">
    <property type="entry name" value="NAD(P)-bd_dom"/>
</dbReference>
<dbReference type="GO" id="GO:0042602">
    <property type="term" value="F:riboflavin reductase (NADPH) activity"/>
    <property type="evidence" value="ECO:0007669"/>
    <property type="project" value="TreeGrafter"/>
</dbReference>
<dbReference type="Gene3D" id="3.40.50.720">
    <property type="entry name" value="NAD(P)-binding Rossmann-like Domain"/>
    <property type="match status" value="1"/>
</dbReference>
<evidence type="ECO:0000313" key="4">
    <source>
        <dbReference type="Proteomes" id="UP000277212"/>
    </source>
</evidence>
<name>A0A3M2SFR4_9HYPO</name>
<keyword evidence="4" id="KW-1185">Reference proteome</keyword>
<dbReference type="PANTHER" id="PTHR43355:SF2">
    <property type="entry name" value="FLAVIN REDUCTASE (NADPH)"/>
    <property type="match status" value="1"/>
</dbReference>